<dbReference type="Proteomes" id="UP001629249">
    <property type="component" value="Unassembled WGS sequence"/>
</dbReference>
<accession>A0ABW8ZJK3</accession>
<keyword evidence="2" id="KW-1185">Reference proteome</keyword>
<evidence type="ECO:0000313" key="2">
    <source>
        <dbReference type="Proteomes" id="UP001629249"/>
    </source>
</evidence>
<evidence type="ECO:0000313" key="1">
    <source>
        <dbReference type="EMBL" id="MFL9882149.1"/>
    </source>
</evidence>
<name>A0ABW8ZJK3_9BURK</name>
<organism evidence="1 2">
    <name type="scientific">Paraburkholderia agricolaris</name>
    <dbReference type="NCBI Taxonomy" id="2152888"/>
    <lineage>
        <taxon>Bacteria</taxon>
        <taxon>Pseudomonadati</taxon>
        <taxon>Pseudomonadota</taxon>
        <taxon>Betaproteobacteria</taxon>
        <taxon>Burkholderiales</taxon>
        <taxon>Burkholderiaceae</taxon>
        <taxon>Paraburkholderia</taxon>
    </lineage>
</organism>
<sequence length="54" mass="5909">MNLPVHPGGDAARPRHVLHVQNHIDCGIGPVTAIAIILVRKPVNQDFQSSSRFK</sequence>
<comment type="caution">
    <text evidence="1">The sequence shown here is derived from an EMBL/GenBank/DDBJ whole genome shotgun (WGS) entry which is preliminary data.</text>
</comment>
<reference evidence="1 2" key="1">
    <citation type="journal article" date="2024" name="Chem. Sci.">
        <title>Discovery of megapolipeptins by genome mining of a Burkholderiales bacteria collection.</title>
        <authorList>
            <person name="Paulo B.S."/>
            <person name="Recchia M.J.J."/>
            <person name="Lee S."/>
            <person name="Fergusson C.H."/>
            <person name="Romanowski S.B."/>
            <person name="Hernandez A."/>
            <person name="Krull N."/>
            <person name="Liu D.Y."/>
            <person name="Cavanagh H."/>
            <person name="Bos A."/>
            <person name="Gray C.A."/>
            <person name="Murphy B.T."/>
            <person name="Linington R.G."/>
            <person name="Eustaquio A.S."/>
        </authorList>
    </citation>
    <scope>NUCLEOTIDE SEQUENCE [LARGE SCALE GENOMIC DNA]</scope>
    <source>
        <strain evidence="1 2">RL16-012-BIC-B</strain>
    </source>
</reference>
<proteinExistence type="predicted"/>
<dbReference type="RefSeq" id="WP_408330932.1">
    <property type="nucleotide sequence ID" value="NZ_JAQQFH010000017.1"/>
</dbReference>
<gene>
    <name evidence="1" type="ORF">PQR66_03890</name>
</gene>
<dbReference type="EMBL" id="JAQQFN010000002">
    <property type="protein sequence ID" value="MFL9882149.1"/>
    <property type="molecule type" value="Genomic_DNA"/>
</dbReference>
<protein>
    <submittedName>
        <fullName evidence="1">Uncharacterized protein</fullName>
    </submittedName>
</protein>